<dbReference type="GO" id="GO:0004497">
    <property type="term" value="F:monooxygenase activity"/>
    <property type="evidence" value="ECO:0007669"/>
    <property type="project" value="UniProtKB-KW"/>
</dbReference>
<evidence type="ECO:0000259" key="13">
    <source>
        <dbReference type="Pfam" id="PF00487"/>
    </source>
</evidence>
<dbReference type="PANTHER" id="PTHR38674">
    <property type="entry name" value="ALKANE 1-MONOOXYGENASE 1"/>
    <property type="match status" value="1"/>
</dbReference>
<proteinExistence type="inferred from homology"/>
<feature type="transmembrane region" description="Helical" evidence="12">
    <location>
        <begin position="117"/>
        <end position="134"/>
    </location>
</feature>
<feature type="transmembrane region" description="Helical" evidence="12">
    <location>
        <begin position="232"/>
        <end position="257"/>
    </location>
</feature>
<dbReference type="CDD" id="cd03512">
    <property type="entry name" value="Alkane-hydroxylase"/>
    <property type="match status" value="1"/>
</dbReference>
<evidence type="ECO:0000256" key="5">
    <source>
        <dbReference type="ARBA" id="ARBA00022692"/>
    </source>
</evidence>
<comment type="similarity">
    <text evidence="2">Belongs to the fatty acid desaturase type 1 family. AlkB subfamily.</text>
</comment>
<protein>
    <submittedName>
        <fullName evidence="14">Alkane 1-monooxygenase</fullName>
    </submittedName>
</protein>
<keyword evidence="4" id="KW-0997">Cell inner membrane</keyword>
<evidence type="ECO:0000256" key="12">
    <source>
        <dbReference type="SAM" id="Phobius"/>
    </source>
</evidence>
<keyword evidence="9" id="KW-0408">Iron</keyword>
<keyword evidence="8" id="KW-0560">Oxidoreductase</keyword>
<evidence type="ECO:0000313" key="15">
    <source>
        <dbReference type="Proteomes" id="UP000285908"/>
    </source>
</evidence>
<evidence type="ECO:0000256" key="3">
    <source>
        <dbReference type="ARBA" id="ARBA00022475"/>
    </source>
</evidence>
<keyword evidence="3" id="KW-1003">Cell membrane</keyword>
<evidence type="ECO:0000256" key="8">
    <source>
        <dbReference type="ARBA" id="ARBA00023002"/>
    </source>
</evidence>
<evidence type="ECO:0000256" key="4">
    <source>
        <dbReference type="ARBA" id="ARBA00022519"/>
    </source>
</evidence>
<feature type="domain" description="Fatty acid desaturase" evidence="13">
    <location>
        <begin position="118"/>
        <end position="327"/>
    </location>
</feature>
<evidence type="ECO:0000256" key="11">
    <source>
        <dbReference type="ARBA" id="ARBA00023136"/>
    </source>
</evidence>
<keyword evidence="15" id="KW-1185">Reference proteome</keyword>
<dbReference type="OrthoDB" id="4759734at2"/>
<evidence type="ECO:0000256" key="7">
    <source>
        <dbReference type="ARBA" id="ARBA00022989"/>
    </source>
</evidence>
<dbReference type="InterPro" id="IPR033885">
    <property type="entry name" value="AlkB/XylM"/>
</dbReference>
<comment type="subcellular location">
    <subcellularLocation>
        <location evidence="1">Cell inner membrane</location>
        <topology evidence="1">Multi-pass membrane protein</topology>
    </subcellularLocation>
</comment>
<organism evidence="14 15">
    <name type="scientific">Mesobaculum littorinae</name>
    <dbReference type="NCBI Taxonomy" id="2486419"/>
    <lineage>
        <taxon>Bacteria</taxon>
        <taxon>Pseudomonadati</taxon>
        <taxon>Pseudomonadota</taxon>
        <taxon>Alphaproteobacteria</taxon>
        <taxon>Rhodobacterales</taxon>
        <taxon>Roseobacteraceae</taxon>
        <taxon>Mesobaculum</taxon>
    </lineage>
</organism>
<keyword evidence="11 12" id="KW-0472">Membrane</keyword>
<sequence length="370" mass="39420">MTTPPSPTVPQDRAAWRAHLLFPAATLAPVPVLVAGCLLGGAWSLAALLFVTVFAGLMDLLSRRIDMEAEFPAGTALSVVLGVVHFPLLALSVWALAGGGLAGSGLAGGELAGEAGTGWLSRLASFAALGVWFGQVSNSNAHELIHRPGAGLARLGRWIYISLLFGHHASAHPKVHHRHVGSPADPNTARRGESFHRFARRAWLGSFRAGYRAEAELLARGATRRAHPYRSYLLGAVLCLGAAAGIGGVAGLAWYLALCAHAQIQLLLSDYVQHYGLQRAEIAPGRFEPVAARHSWNAPHPYSSRMMLHAPRHSDHHAHPARPFTALTLPDGAPTLPHSVPVMALLALYPRGWKRVMHPRLDALQSGPAG</sequence>
<keyword evidence="6" id="KW-0479">Metal-binding</keyword>
<evidence type="ECO:0000256" key="6">
    <source>
        <dbReference type="ARBA" id="ARBA00022723"/>
    </source>
</evidence>
<dbReference type="EMBL" id="RQXX01000002">
    <property type="protein sequence ID" value="RVV98741.1"/>
    <property type="molecule type" value="Genomic_DNA"/>
</dbReference>
<evidence type="ECO:0000256" key="9">
    <source>
        <dbReference type="ARBA" id="ARBA00023004"/>
    </source>
</evidence>
<evidence type="ECO:0000313" key="14">
    <source>
        <dbReference type="EMBL" id="RVV98741.1"/>
    </source>
</evidence>
<dbReference type="GO" id="GO:0005886">
    <property type="term" value="C:plasma membrane"/>
    <property type="evidence" value="ECO:0007669"/>
    <property type="project" value="UniProtKB-SubCell"/>
</dbReference>
<keyword evidence="7 12" id="KW-1133">Transmembrane helix</keyword>
<dbReference type="Proteomes" id="UP000285908">
    <property type="component" value="Unassembled WGS sequence"/>
</dbReference>
<dbReference type="InterPro" id="IPR005804">
    <property type="entry name" value="FA_desaturase_dom"/>
</dbReference>
<dbReference type="RefSeq" id="WP_127905972.1">
    <property type="nucleotide sequence ID" value="NZ_RQXX01000002.1"/>
</dbReference>
<evidence type="ECO:0000256" key="2">
    <source>
        <dbReference type="ARBA" id="ARBA00010823"/>
    </source>
</evidence>
<dbReference type="PANTHER" id="PTHR38674:SF1">
    <property type="entry name" value="ALKANE 1-MONOOXYGENASE 1"/>
    <property type="match status" value="1"/>
</dbReference>
<comment type="caution">
    <text evidence="14">The sequence shown here is derived from an EMBL/GenBank/DDBJ whole genome shotgun (WGS) entry which is preliminary data.</text>
</comment>
<dbReference type="GO" id="GO:0006629">
    <property type="term" value="P:lipid metabolic process"/>
    <property type="evidence" value="ECO:0007669"/>
    <property type="project" value="InterPro"/>
</dbReference>
<evidence type="ECO:0000256" key="10">
    <source>
        <dbReference type="ARBA" id="ARBA00023033"/>
    </source>
</evidence>
<feature type="transmembrane region" description="Helical" evidence="12">
    <location>
        <begin position="32"/>
        <end position="61"/>
    </location>
</feature>
<gene>
    <name evidence="14" type="ORF">EKE94_07515</name>
</gene>
<name>A0A438AIZ4_9RHOB</name>
<keyword evidence="10 14" id="KW-0503">Monooxygenase</keyword>
<dbReference type="GO" id="GO:0046872">
    <property type="term" value="F:metal ion binding"/>
    <property type="evidence" value="ECO:0007669"/>
    <property type="project" value="UniProtKB-KW"/>
</dbReference>
<feature type="transmembrane region" description="Helical" evidence="12">
    <location>
        <begin position="73"/>
        <end position="97"/>
    </location>
</feature>
<reference evidence="14 15" key="1">
    <citation type="submission" date="2018-11" db="EMBL/GenBank/DDBJ databases">
        <title>Mesobaculum littorinae gen. nov., sp. nov., isolated from Littorina scabra that represents a novel genus of the order Rhodobacteraceae.</title>
        <authorList>
            <person name="Li F."/>
        </authorList>
    </citation>
    <scope>NUCLEOTIDE SEQUENCE [LARGE SCALE GENOMIC DNA]</scope>
    <source>
        <strain evidence="14 15">M0103</strain>
    </source>
</reference>
<evidence type="ECO:0000256" key="1">
    <source>
        <dbReference type="ARBA" id="ARBA00004429"/>
    </source>
</evidence>
<dbReference type="Pfam" id="PF00487">
    <property type="entry name" value="FA_desaturase"/>
    <property type="match status" value="1"/>
</dbReference>
<accession>A0A438AIZ4</accession>
<dbReference type="AlphaFoldDB" id="A0A438AIZ4"/>
<keyword evidence="5 12" id="KW-0812">Transmembrane</keyword>